<keyword evidence="3 5" id="KW-0560">Oxidoreductase</keyword>
<dbReference type="PROSITE" id="PS51471">
    <property type="entry name" value="FE2OG_OXY"/>
    <property type="match status" value="1"/>
</dbReference>
<dbReference type="GO" id="GO:0051213">
    <property type="term" value="F:dioxygenase activity"/>
    <property type="evidence" value="ECO:0007669"/>
    <property type="project" value="UniProtKB-KW"/>
</dbReference>
<dbReference type="PANTHER" id="PTHR10209:SF885">
    <property type="entry name" value="2OG-FE(II) OXYGENASE FAMILY, PUTATIVE (AFU_ORTHOLOGUE AFUA_2G00750)-RELATED"/>
    <property type="match status" value="1"/>
</dbReference>
<dbReference type="InterPro" id="IPR027443">
    <property type="entry name" value="IPNS-like_sf"/>
</dbReference>
<evidence type="ECO:0000259" key="6">
    <source>
        <dbReference type="PROSITE" id="PS51471"/>
    </source>
</evidence>
<reference evidence="7 8" key="1">
    <citation type="submission" date="2020-08" db="EMBL/GenBank/DDBJ databases">
        <authorList>
            <person name="Newling K."/>
            <person name="Davey J."/>
            <person name="Forrester S."/>
        </authorList>
    </citation>
    <scope>NUCLEOTIDE SEQUENCE [LARGE SCALE GENOMIC DNA]</scope>
    <source>
        <strain evidence="8">Crithidia deanei Carvalho (ATCC PRA-265)</strain>
    </source>
</reference>
<dbReference type="Proteomes" id="UP000515908">
    <property type="component" value="Chromosome 24"/>
</dbReference>
<dbReference type="Pfam" id="PF14226">
    <property type="entry name" value="DIOX_N"/>
    <property type="match status" value="1"/>
</dbReference>
<dbReference type="Gene3D" id="2.60.120.330">
    <property type="entry name" value="B-lactam Antibiotic, Isopenicillin N Synthase, Chain"/>
    <property type="match status" value="1"/>
</dbReference>
<evidence type="ECO:0000313" key="8">
    <source>
        <dbReference type="Proteomes" id="UP000515908"/>
    </source>
</evidence>
<dbReference type="InterPro" id="IPR026992">
    <property type="entry name" value="DIOX_N"/>
</dbReference>
<proteinExistence type="inferred from homology"/>
<dbReference type="Pfam" id="PF03171">
    <property type="entry name" value="2OG-FeII_Oxy"/>
    <property type="match status" value="1"/>
</dbReference>
<dbReference type="InterPro" id="IPR044861">
    <property type="entry name" value="IPNS-like_FE2OG_OXY"/>
</dbReference>
<sequence length="352" mass="39581">MSATDNLNLPIIDLSELDNENTRADFYRKLRAHARNHGFFYLVGHGIDPNEREEMLNAAKKFFALSQDVKDAISMDNSPHFRGYTKTGNERTRNKTDFREQLDIGVELTGEALPEDDPHFYKNLLGPNQWPKEVPELKERALAYHAKARAVTLRLLRALLTALGVPEDSLDSLITGTPIDILKLVHYPANRDPSDADHEQGCGPHKDSGLLTLLWQDDVGGLQVLTENGWIDAAPVKGAYVINVGETLELATNGYLTADVHQVVMKPGVRQERYSIPFFLRPTIEVDAIPLLKLPKELQEQARGPTSDPLNPLFRDPGRNVFKGRLRSHLNTTKKFYPKNYKAVVETGNVAW</sequence>
<gene>
    <name evidence="7" type="ORF">ADEAN_000962700</name>
</gene>
<comment type="similarity">
    <text evidence="1 5">Belongs to the iron/ascorbate-dependent oxidoreductase family.</text>
</comment>
<dbReference type="SUPFAM" id="SSF51197">
    <property type="entry name" value="Clavaminate synthase-like"/>
    <property type="match status" value="1"/>
</dbReference>
<evidence type="ECO:0000256" key="1">
    <source>
        <dbReference type="ARBA" id="ARBA00008056"/>
    </source>
</evidence>
<organism evidence="7 8">
    <name type="scientific">Angomonas deanei</name>
    <dbReference type="NCBI Taxonomy" id="59799"/>
    <lineage>
        <taxon>Eukaryota</taxon>
        <taxon>Discoba</taxon>
        <taxon>Euglenozoa</taxon>
        <taxon>Kinetoplastea</taxon>
        <taxon>Metakinetoplastina</taxon>
        <taxon>Trypanosomatida</taxon>
        <taxon>Trypanosomatidae</taxon>
        <taxon>Strigomonadinae</taxon>
        <taxon>Angomonas</taxon>
    </lineage>
</organism>
<evidence type="ECO:0000313" key="7">
    <source>
        <dbReference type="EMBL" id="CAD2222088.1"/>
    </source>
</evidence>
<keyword evidence="8" id="KW-1185">Reference proteome</keyword>
<evidence type="ECO:0000256" key="2">
    <source>
        <dbReference type="ARBA" id="ARBA00022723"/>
    </source>
</evidence>
<dbReference type="GO" id="GO:0046872">
    <property type="term" value="F:metal ion binding"/>
    <property type="evidence" value="ECO:0007669"/>
    <property type="project" value="UniProtKB-KW"/>
</dbReference>
<dbReference type="VEuPathDB" id="TriTrypDB:ADEAN_000962700"/>
<evidence type="ECO:0000256" key="3">
    <source>
        <dbReference type="ARBA" id="ARBA00023002"/>
    </source>
</evidence>
<keyword evidence="7" id="KW-0223">Dioxygenase</keyword>
<dbReference type="AlphaFoldDB" id="A0A7G2CQI2"/>
<accession>A0A7G2CQI2</accession>
<keyword evidence="4 5" id="KW-0408">Iron</keyword>
<protein>
    <submittedName>
        <fullName evidence="7">Non-haem dioxygenase in morphine synthesis N-terminal/2OG-Fe(II) oxygenase superfamily, putative</fullName>
    </submittedName>
</protein>
<name>A0A7G2CQI2_9TRYP</name>
<dbReference type="PANTHER" id="PTHR10209">
    <property type="entry name" value="OXIDOREDUCTASE, 2OG-FE II OXYGENASE FAMILY PROTEIN"/>
    <property type="match status" value="1"/>
</dbReference>
<dbReference type="PRINTS" id="PR00682">
    <property type="entry name" value="IPNSYNTHASE"/>
</dbReference>
<keyword evidence="2 5" id="KW-0479">Metal-binding</keyword>
<evidence type="ECO:0000256" key="5">
    <source>
        <dbReference type="RuleBase" id="RU003682"/>
    </source>
</evidence>
<dbReference type="EMBL" id="LR877168">
    <property type="protein sequence ID" value="CAD2222088.1"/>
    <property type="molecule type" value="Genomic_DNA"/>
</dbReference>
<dbReference type="InterPro" id="IPR005123">
    <property type="entry name" value="Oxoglu/Fe-dep_dioxygenase_dom"/>
</dbReference>
<evidence type="ECO:0000256" key="4">
    <source>
        <dbReference type="ARBA" id="ARBA00023004"/>
    </source>
</evidence>
<feature type="domain" description="Fe2OG dioxygenase" evidence="6">
    <location>
        <begin position="177"/>
        <end position="282"/>
    </location>
</feature>